<dbReference type="InterPro" id="IPR025202">
    <property type="entry name" value="PLD-like_dom"/>
</dbReference>
<sequence length="78" mass="9285">YEFYGGLLHTKSVVIDDQFCLVGTVNMDMRSLWLNFEVTLAVDDEEFTKQMSWLQDSYIKQSHTVVLEEWEKRSLFSR</sequence>
<dbReference type="SMART" id="SM00155">
    <property type="entry name" value="PLDc"/>
    <property type="match status" value="1"/>
</dbReference>
<dbReference type="PANTHER" id="PTHR21248">
    <property type="entry name" value="CARDIOLIPIN SYNTHASE"/>
    <property type="match status" value="1"/>
</dbReference>
<feature type="non-terminal residue" evidence="2">
    <location>
        <position position="78"/>
    </location>
</feature>
<feature type="non-terminal residue" evidence="2">
    <location>
        <position position="1"/>
    </location>
</feature>
<reference evidence="2 3" key="1">
    <citation type="submission" date="2020-04" db="EMBL/GenBank/DDBJ databases">
        <title>Whole-genome sequencing of Vibrio spp. from China reveals different genetic environments of blaCTX-M-14 among diverse lineages.</title>
        <authorList>
            <person name="Zheng Z."/>
            <person name="Ye L."/>
            <person name="Chen S."/>
        </authorList>
    </citation>
    <scope>NUCLEOTIDE SEQUENCE [LARGE SCALE GENOMIC DNA]</scope>
    <source>
        <strain evidence="2 3">Vb0551</strain>
    </source>
</reference>
<dbReference type="SUPFAM" id="SSF56024">
    <property type="entry name" value="Phospholipase D/nuclease"/>
    <property type="match status" value="1"/>
</dbReference>
<name>A0A7Y0XD08_VIBPH</name>
<feature type="domain" description="PLD phosphodiesterase" evidence="1">
    <location>
        <begin position="4"/>
        <end position="31"/>
    </location>
</feature>
<dbReference type="AlphaFoldDB" id="A0A7Y0XD08"/>
<accession>A0A7Y0XD08</accession>
<dbReference type="GO" id="GO:0032049">
    <property type="term" value="P:cardiolipin biosynthetic process"/>
    <property type="evidence" value="ECO:0007669"/>
    <property type="project" value="UniProtKB-ARBA"/>
</dbReference>
<evidence type="ECO:0000313" key="2">
    <source>
        <dbReference type="EMBL" id="NMU84415.1"/>
    </source>
</evidence>
<evidence type="ECO:0000313" key="3">
    <source>
        <dbReference type="Proteomes" id="UP000518904"/>
    </source>
</evidence>
<dbReference type="PROSITE" id="PS50035">
    <property type="entry name" value="PLD"/>
    <property type="match status" value="1"/>
</dbReference>
<dbReference type="GO" id="GO:0008808">
    <property type="term" value="F:cardiolipin synthase activity"/>
    <property type="evidence" value="ECO:0007669"/>
    <property type="project" value="TreeGrafter"/>
</dbReference>
<protein>
    <submittedName>
        <fullName evidence="2">Cardiolipin synthase A</fullName>
    </submittedName>
</protein>
<organism evidence="2 3">
    <name type="scientific">Vibrio parahaemolyticus</name>
    <dbReference type="NCBI Taxonomy" id="670"/>
    <lineage>
        <taxon>Bacteria</taxon>
        <taxon>Pseudomonadati</taxon>
        <taxon>Pseudomonadota</taxon>
        <taxon>Gammaproteobacteria</taxon>
        <taxon>Vibrionales</taxon>
        <taxon>Vibrionaceae</taxon>
        <taxon>Vibrio</taxon>
    </lineage>
</organism>
<evidence type="ECO:0000259" key="1">
    <source>
        <dbReference type="PROSITE" id="PS50035"/>
    </source>
</evidence>
<dbReference type="EMBL" id="JABCLB010001719">
    <property type="protein sequence ID" value="NMU84415.1"/>
    <property type="molecule type" value="Genomic_DNA"/>
</dbReference>
<gene>
    <name evidence="2" type="primary">cls</name>
    <name evidence="2" type="ORF">HKB16_16200</name>
</gene>
<dbReference type="Pfam" id="PF13091">
    <property type="entry name" value="PLDc_2"/>
    <property type="match status" value="1"/>
</dbReference>
<dbReference type="GO" id="GO:0016020">
    <property type="term" value="C:membrane"/>
    <property type="evidence" value="ECO:0007669"/>
    <property type="project" value="TreeGrafter"/>
</dbReference>
<dbReference type="PANTHER" id="PTHR21248:SF22">
    <property type="entry name" value="PHOSPHOLIPASE D"/>
    <property type="match status" value="1"/>
</dbReference>
<comment type="caution">
    <text evidence="2">The sequence shown here is derived from an EMBL/GenBank/DDBJ whole genome shotgun (WGS) entry which is preliminary data.</text>
</comment>
<dbReference type="Proteomes" id="UP000518904">
    <property type="component" value="Unassembled WGS sequence"/>
</dbReference>
<proteinExistence type="predicted"/>
<dbReference type="Gene3D" id="3.30.870.10">
    <property type="entry name" value="Endonuclease Chain A"/>
    <property type="match status" value="1"/>
</dbReference>
<dbReference type="InterPro" id="IPR001736">
    <property type="entry name" value="PLipase_D/transphosphatidylase"/>
</dbReference>